<comment type="catalytic activity">
    <reaction evidence="1">
        <text>Random hydrolysis of (1-&gt;4)-beta-D-mannosidic linkages in mannans, galactomannans and glucomannans.</text>
        <dbReference type="EC" id="3.2.1.78"/>
    </reaction>
</comment>
<evidence type="ECO:0000313" key="12">
    <source>
        <dbReference type="Proteomes" id="UP001152523"/>
    </source>
</evidence>
<dbReference type="AlphaFoldDB" id="A0AAV0CNU4"/>
<dbReference type="Proteomes" id="UP001152523">
    <property type="component" value="Unassembled WGS sequence"/>
</dbReference>
<proteinExistence type="inferred from homology"/>
<dbReference type="EC" id="3.2.1.78" evidence="4"/>
<dbReference type="GO" id="GO:0016985">
    <property type="term" value="F:mannan endo-1,4-beta-mannosidase activity"/>
    <property type="evidence" value="ECO:0007669"/>
    <property type="project" value="UniProtKB-EC"/>
</dbReference>
<dbReference type="SUPFAM" id="SSF51445">
    <property type="entry name" value="(Trans)glycosidases"/>
    <property type="match status" value="1"/>
</dbReference>
<feature type="signal peptide" evidence="9">
    <location>
        <begin position="1"/>
        <end position="22"/>
    </location>
</feature>
<evidence type="ECO:0000259" key="10">
    <source>
        <dbReference type="Pfam" id="PF26410"/>
    </source>
</evidence>
<dbReference type="PANTHER" id="PTHR31451:SF39">
    <property type="entry name" value="MANNAN ENDO-1,4-BETA-MANNOSIDASE 1"/>
    <property type="match status" value="1"/>
</dbReference>
<comment type="similarity">
    <text evidence="3">Belongs to the glycosyl hydrolase 5 (cellulase A) family.</text>
</comment>
<evidence type="ECO:0000256" key="2">
    <source>
        <dbReference type="ARBA" id="ARBA00004613"/>
    </source>
</evidence>
<dbReference type="FunFam" id="3.20.20.80:FF:000012">
    <property type="entry name" value="Mannan endo-1,4-beta-mannosidase 6"/>
    <property type="match status" value="1"/>
</dbReference>
<gene>
    <name evidence="11" type="ORF">CEPIT_LOCUS7533</name>
</gene>
<comment type="subcellular location">
    <subcellularLocation>
        <location evidence="2">Secreted</location>
    </subcellularLocation>
</comment>
<dbReference type="EMBL" id="CAMAPF010000035">
    <property type="protein sequence ID" value="CAH9080960.1"/>
    <property type="molecule type" value="Genomic_DNA"/>
</dbReference>
<keyword evidence="5" id="KW-0964">Secreted</keyword>
<dbReference type="GO" id="GO:0000272">
    <property type="term" value="P:polysaccharide catabolic process"/>
    <property type="evidence" value="ECO:0007669"/>
    <property type="project" value="InterPro"/>
</dbReference>
<protein>
    <recommendedName>
        <fullName evidence="4">mannan endo-1,4-beta-mannosidase</fullName>
        <ecNumber evidence="4">3.2.1.78</ecNumber>
    </recommendedName>
</protein>
<dbReference type="Pfam" id="PF26410">
    <property type="entry name" value="GH5_mannosidase"/>
    <property type="match status" value="1"/>
</dbReference>
<accession>A0AAV0CNU4</accession>
<dbReference type="GO" id="GO:0005576">
    <property type="term" value="C:extracellular region"/>
    <property type="evidence" value="ECO:0007669"/>
    <property type="project" value="UniProtKB-SubCell"/>
</dbReference>
<evidence type="ECO:0000256" key="1">
    <source>
        <dbReference type="ARBA" id="ARBA00001678"/>
    </source>
</evidence>
<evidence type="ECO:0000256" key="5">
    <source>
        <dbReference type="ARBA" id="ARBA00022525"/>
    </source>
</evidence>
<feature type="chain" id="PRO_5043516195" description="mannan endo-1,4-beta-mannosidase" evidence="9">
    <location>
        <begin position="23"/>
        <end position="390"/>
    </location>
</feature>
<reference evidence="11" key="1">
    <citation type="submission" date="2022-07" db="EMBL/GenBank/DDBJ databases">
        <authorList>
            <person name="Macas J."/>
            <person name="Novak P."/>
            <person name="Neumann P."/>
        </authorList>
    </citation>
    <scope>NUCLEOTIDE SEQUENCE</scope>
</reference>
<evidence type="ECO:0000256" key="7">
    <source>
        <dbReference type="ARBA" id="ARBA00022801"/>
    </source>
</evidence>
<keyword evidence="8" id="KW-0326">Glycosidase</keyword>
<evidence type="ECO:0000256" key="8">
    <source>
        <dbReference type="ARBA" id="ARBA00023295"/>
    </source>
</evidence>
<evidence type="ECO:0000313" key="11">
    <source>
        <dbReference type="EMBL" id="CAH9080960.1"/>
    </source>
</evidence>
<feature type="non-terminal residue" evidence="11">
    <location>
        <position position="390"/>
    </location>
</feature>
<evidence type="ECO:0000256" key="3">
    <source>
        <dbReference type="ARBA" id="ARBA00005641"/>
    </source>
</evidence>
<name>A0AAV0CNU4_9ASTE</name>
<evidence type="ECO:0000256" key="4">
    <source>
        <dbReference type="ARBA" id="ARBA00012706"/>
    </source>
</evidence>
<dbReference type="PANTHER" id="PTHR31451">
    <property type="match status" value="1"/>
</dbReference>
<keyword evidence="6 9" id="KW-0732">Signal</keyword>
<dbReference type="InterPro" id="IPR045053">
    <property type="entry name" value="MAN-like"/>
</dbReference>
<comment type="caution">
    <text evidence="11">The sequence shown here is derived from an EMBL/GenBank/DDBJ whole genome shotgun (WGS) entry which is preliminary data.</text>
</comment>
<dbReference type="InterPro" id="IPR017853">
    <property type="entry name" value="GH"/>
</dbReference>
<keyword evidence="12" id="KW-1185">Reference proteome</keyword>
<keyword evidence="7" id="KW-0378">Hydrolase</keyword>
<dbReference type="Gene3D" id="3.20.20.80">
    <property type="entry name" value="Glycosidases"/>
    <property type="match status" value="1"/>
</dbReference>
<evidence type="ECO:0000256" key="9">
    <source>
        <dbReference type="SAM" id="SignalP"/>
    </source>
</evidence>
<organism evidence="11 12">
    <name type="scientific">Cuscuta epithymum</name>
    <dbReference type="NCBI Taxonomy" id="186058"/>
    <lineage>
        <taxon>Eukaryota</taxon>
        <taxon>Viridiplantae</taxon>
        <taxon>Streptophyta</taxon>
        <taxon>Embryophyta</taxon>
        <taxon>Tracheophyta</taxon>
        <taxon>Spermatophyta</taxon>
        <taxon>Magnoliopsida</taxon>
        <taxon>eudicotyledons</taxon>
        <taxon>Gunneridae</taxon>
        <taxon>Pentapetalae</taxon>
        <taxon>asterids</taxon>
        <taxon>lamiids</taxon>
        <taxon>Solanales</taxon>
        <taxon>Convolvulaceae</taxon>
        <taxon>Cuscuteae</taxon>
        <taxon>Cuscuta</taxon>
        <taxon>Cuscuta subgen. Cuscuta</taxon>
    </lineage>
</organism>
<evidence type="ECO:0000256" key="6">
    <source>
        <dbReference type="ARBA" id="ARBA00022729"/>
    </source>
</evidence>
<dbReference type="InterPro" id="IPR001547">
    <property type="entry name" value="Glyco_hydro_5"/>
</dbReference>
<sequence>MKQWDFSSIFLVILVILRVIRAENEGWVMINGTHFMLETGEPYYRNGYNAYWLMTVASDINHRNRVTALFQQASDHNLFLARTWAFSDGGDQALQSSPGVYNETIFQGLDNVISMAGYHRQKLILSLVNNFNEYGGKAQYVAWANERGQSLSSDDDFFTNSVVKEYYKNHIKTVLTRKNTITGTAYKDDSTIMAWELMNEPRCPSDASGKNLQNWIKEMAAYVKSIDNKHLLQVGLEGFYGPSNAEKNQGVTSGSQFGTDFIGNNQIPEIDFTTAHAYADVWLNGTSDEDQLSFLRKWIAIHIEDAQNILKKPMILSEFGKSKTDPGFTVAKRDKLMNTVYSDIYSSAKGGGAAAGSLFWQLFPEGMESYQDGYAIVFSESPTTADIINH</sequence>
<feature type="domain" description="Glycoside hydrolase family 5" evidence="10">
    <location>
        <begin position="27"/>
        <end position="361"/>
    </location>
</feature>